<comment type="similarity">
    <text evidence="1 2">Belongs to the ETS family.</text>
</comment>
<evidence type="ECO:0000256" key="1">
    <source>
        <dbReference type="ARBA" id="ARBA00005562"/>
    </source>
</evidence>
<proteinExistence type="inferred from homology"/>
<gene>
    <name evidence="4" type="ORF">CAEBREN_15325</name>
</gene>
<keyword evidence="2" id="KW-0238">DNA-binding</keyword>
<dbReference type="InParanoid" id="G0NEX9"/>
<reference evidence="5" key="1">
    <citation type="submission" date="2011-07" db="EMBL/GenBank/DDBJ databases">
        <authorList>
            <consortium name="Caenorhabditis brenneri Sequencing and Analysis Consortium"/>
            <person name="Wilson R.K."/>
        </authorList>
    </citation>
    <scope>NUCLEOTIDE SEQUENCE [LARGE SCALE GENOMIC DNA]</scope>
    <source>
        <strain evidence="5">PB2801</strain>
    </source>
</reference>
<keyword evidence="2" id="KW-0539">Nucleus</keyword>
<dbReference type="EMBL" id="GL379874">
    <property type="protein sequence ID" value="EGT58998.1"/>
    <property type="molecule type" value="Genomic_DNA"/>
</dbReference>
<keyword evidence="5" id="KW-1185">Reference proteome</keyword>
<dbReference type="Gene3D" id="1.10.10.10">
    <property type="entry name" value="Winged helix-like DNA-binding domain superfamily/Winged helix DNA-binding domain"/>
    <property type="match status" value="1"/>
</dbReference>
<dbReference type="AlphaFoldDB" id="G0NEX9"/>
<protein>
    <recommendedName>
        <fullName evidence="3">ETS domain-containing protein</fullName>
    </recommendedName>
</protein>
<dbReference type="GO" id="GO:0043565">
    <property type="term" value="F:sequence-specific DNA binding"/>
    <property type="evidence" value="ECO:0007669"/>
    <property type="project" value="InterPro"/>
</dbReference>
<evidence type="ECO:0000256" key="2">
    <source>
        <dbReference type="RuleBase" id="RU004019"/>
    </source>
</evidence>
<dbReference type="HOGENOM" id="CLU_106426_0_0_1"/>
<evidence type="ECO:0000313" key="5">
    <source>
        <dbReference type="Proteomes" id="UP000008068"/>
    </source>
</evidence>
<accession>G0NEX9</accession>
<evidence type="ECO:0000259" key="3">
    <source>
        <dbReference type="PROSITE" id="PS50061"/>
    </source>
</evidence>
<evidence type="ECO:0000313" key="4">
    <source>
        <dbReference type="EMBL" id="EGT58998.1"/>
    </source>
</evidence>
<dbReference type="SUPFAM" id="SSF46785">
    <property type="entry name" value="Winged helix' DNA-binding domain"/>
    <property type="match status" value="1"/>
</dbReference>
<feature type="domain" description="ETS" evidence="3">
    <location>
        <begin position="83"/>
        <end position="164"/>
    </location>
</feature>
<dbReference type="GO" id="GO:0005634">
    <property type="term" value="C:nucleus"/>
    <property type="evidence" value="ECO:0007669"/>
    <property type="project" value="UniProtKB-SubCell"/>
</dbReference>
<dbReference type="InterPro" id="IPR000418">
    <property type="entry name" value="Ets_dom"/>
</dbReference>
<dbReference type="InterPro" id="IPR036390">
    <property type="entry name" value="WH_DNA-bd_sf"/>
</dbReference>
<dbReference type="Pfam" id="PF00178">
    <property type="entry name" value="Ets"/>
    <property type="match status" value="1"/>
</dbReference>
<dbReference type="Proteomes" id="UP000008068">
    <property type="component" value="Unassembled WGS sequence"/>
</dbReference>
<dbReference type="GO" id="GO:0003700">
    <property type="term" value="F:DNA-binding transcription factor activity"/>
    <property type="evidence" value="ECO:0007669"/>
    <property type="project" value="InterPro"/>
</dbReference>
<comment type="subcellular location">
    <subcellularLocation>
        <location evidence="2">Nucleus</location>
    </subcellularLocation>
</comment>
<name>G0NEX9_CAEBE</name>
<organism evidence="5">
    <name type="scientific">Caenorhabditis brenneri</name>
    <name type="common">Nematode worm</name>
    <dbReference type="NCBI Taxonomy" id="135651"/>
    <lineage>
        <taxon>Eukaryota</taxon>
        <taxon>Metazoa</taxon>
        <taxon>Ecdysozoa</taxon>
        <taxon>Nematoda</taxon>
        <taxon>Chromadorea</taxon>
        <taxon>Rhabditida</taxon>
        <taxon>Rhabditina</taxon>
        <taxon>Rhabditomorpha</taxon>
        <taxon>Rhabditoidea</taxon>
        <taxon>Rhabditidae</taxon>
        <taxon>Peloderinae</taxon>
        <taxon>Caenorhabditis</taxon>
    </lineage>
</organism>
<sequence>MSFIQKFNSTLISFIDYTPVYHTTYHSSKTIPFACLFSHPMILTINTINEMAPRSASQSVGSLETFVKKVNLKSVKSPKLPKVNILDFIRDTIESGEHSEVITWVDQNKSGSQIVDPMAVVELYNKATGKRYTKFDNFCRPLRRLAEEGVLFKPKTMRSTWYFVETVMAAALAEVAMEPTEEELETALVGVAEMEEAKEDVKVEELIPEHPVSLLDMLLMNCEMPLQ</sequence>
<dbReference type="PROSITE" id="PS50061">
    <property type="entry name" value="ETS_DOMAIN_3"/>
    <property type="match status" value="1"/>
</dbReference>
<dbReference type="InterPro" id="IPR036388">
    <property type="entry name" value="WH-like_DNA-bd_sf"/>
</dbReference>